<organism evidence="1 2">
    <name type="scientific">Hydnum rufescens UP504</name>
    <dbReference type="NCBI Taxonomy" id="1448309"/>
    <lineage>
        <taxon>Eukaryota</taxon>
        <taxon>Fungi</taxon>
        <taxon>Dikarya</taxon>
        <taxon>Basidiomycota</taxon>
        <taxon>Agaricomycotina</taxon>
        <taxon>Agaricomycetes</taxon>
        <taxon>Cantharellales</taxon>
        <taxon>Hydnaceae</taxon>
        <taxon>Hydnum</taxon>
    </lineage>
</organism>
<gene>
    <name evidence="1" type="ORF">BS47DRAFT_1402098</name>
</gene>
<dbReference type="OrthoDB" id="3257768at2759"/>
<keyword evidence="2" id="KW-1185">Reference proteome</keyword>
<dbReference type="Pfam" id="PF18758">
    <property type="entry name" value="KDZ"/>
    <property type="match status" value="1"/>
</dbReference>
<evidence type="ECO:0008006" key="3">
    <source>
        <dbReference type="Google" id="ProtNLM"/>
    </source>
</evidence>
<evidence type="ECO:0000313" key="2">
    <source>
        <dbReference type="Proteomes" id="UP000886523"/>
    </source>
</evidence>
<dbReference type="AlphaFoldDB" id="A0A9P6AD99"/>
<reference evidence="1" key="1">
    <citation type="journal article" date="2020" name="Nat. Commun.">
        <title>Large-scale genome sequencing of mycorrhizal fungi provides insights into the early evolution of symbiotic traits.</title>
        <authorList>
            <person name="Miyauchi S."/>
            <person name="Kiss E."/>
            <person name="Kuo A."/>
            <person name="Drula E."/>
            <person name="Kohler A."/>
            <person name="Sanchez-Garcia M."/>
            <person name="Morin E."/>
            <person name="Andreopoulos B."/>
            <person name="Barry K.W."/>
            <person name="Bonito G."/>
            <person name="Buee M."/>
            <person name="Carver A."/>
            <person name="Chen C."/>
            <person name="Cichocki N."/>
            <person name="Clum A."/>
            <person name="Culley D."/>
            <person name="Crous P.W."/>
            <person name="Fauchery L."/>
            <person name="Girlanda M."/>
            <person name="Hayes R.D."/>
            <person name="Keri Z."/>
            <person name="LaButti K."/>
            <person name="Lipzen A."/>
            <person name="Lombard V."/>
            <person name="Magnuson J."/>
            <person name="Maillard F."/>
            <person name="Murat C."/>
            <person name="Nolan M."/>
            <person name="Ohm R.A."/>
            <person name="Pangilinan J."/>
            <person name="Pereira M.F."/>
            <person name="Perotto S."/>
            <person name="Peter M."/>
            <person name="Pfister S."/>
            <person name="Riley R."/>
            <person name="Sitrit Y."/>
            <person name="Stielow J.B."/>
            <person name="Szollosi G."/>
            <person name="Zifcakova L."/>
            <person name="Stursova M."/>
            <person name="Spatafora J.W."/>
            <person name="Tedersoo L."/>
            <person name="Vaario L.M."/>
            <person name="Yamada A."/>
            <person name="Yan M."/>
            <person name="Wang P."/>
            <person name="Xu J."/>
            <person name="Bruns T."/>
            <person name="Baldrian P."/>
            <person name="Vilgalys R."/>
            <person name="Dunand C."/>
            <person name="Henrissat B."/>
            <person name="Grigoriev I.V."/>
            <person name="Hibbett D."/>
            <person name="Nagy L.G."/>
            <person name="Martin F.M."/>
        </authorList>
    </citation>
    <scope>NUCLEOTIDE SEQUENCE</scope>
    <source>
        <strain evidence="1">UP504</strain>
    </source>
</reference>
<name>A0A9P6AD99_9AGAM</name>
<accession>A0A9P6AD99</accession>
<evidence type="ECO:0000313" key="1">
    <source>
        <dbReference type="EMBL" id="KAF9503757.1"/>
    </source>
</evidence>
<dbReference type="EMBL" id="MU129304">
    <property type="protein sequence ID" value="KAF9503757.1"/>
    <property type="molecule type" value="Genomic_DNA"/>
</dbReference>
<comment type="caution">
    <text evidence="1">The sequence shown here is derived from an EMBL/GenBank/DDBJ whole genome shotgun (WGS) entry which is preliminary data.</text>
</comment>
<protein>
    <recommendedName>
        <fullName evidence="3">CxC2-like cysteine cluster KDZ transposase-associated domain-containing protein</fullName>
    </recommendedName>
</protein>
<proteinExistence type="predicted"/>
<dbReference type="InterPro" id="IPR040521">
    <property type="entry name" value="KDZ"/>
</dbReference>
<sequence length="361" mass="40320">MAPLDAPQKSGSWPRRLWVKGTQPGELAVLCPACLHPRINLPSNWESRPLVDQFLYRLHLATDANFRLKNQFKPGGRSNPGLSTGWAYFVEDEIYKKFLLDFVSKKDISTCSGLAALDLANTRKSTGLRVTGVGASVCARQGCICPLGLGDLQKGKHYSNMDFIIFSSLRSSGLRSMLLSYDIFCQWIKKQAVCHAQLPPLLRLDSKTQLTGVIPKFHLPAHKQQCHTKFSLNLCPGAGHTDGEGIEHNWANINPAANSTKEMGEGSQHNTIDDLFRDWNYRNSLKTKLLAAITATTLHCDQFHQFNAGFLNAVTDEWLAMVLAWELDNTKPDPVRATLPSKPQTERGKRLINHTLSQWES</sequence>
<dbReference type="Proteomes" id="UP000886523">
    <property type="component" value="Unassembled WGS sequence"/>
</dbReference>